<dbReference type="PROSITE" id="PS00086">
    <property type="entry name" value="CYTOCHROME_P450"/>
    <property type="match status" value="1"/>
</dbReference>
<dbReference type="PANTHER" id="PTHR46696">
    <property type="entry name" value="P450, PUTATIVE (EUROFUNG)-RELATED"/>
    <property type="match status" value="1"/>
</dbReference>
<gene>
    <name evidence="3" type="ORF">ACFQGU_03410</name>
</gene>
<keyword evidence="2" id="KW-0560">Oxidoreductase</keyword>
<dbReference type="PRINTS" id="PR00385">
    <property type="entry name" value="P450"/>
</dbReference>
<organism evidence="3 4">
    <name type="scientific">Longivirga aurantiaca</name>
    <dbReference type="NCBI Taxonomy" id="1837743"/>
    <lineage>
        <taxon>Bacteria</taxon>
        <taxon>Bacillati</taxon>
        <taxon>Actinomycetota</taxon>
        <taxon>Actinomycetes</taxon>
        <taxon>Sporichthyales</taxon>
        <taxon>Sporichthyaceae</taxon>
        <taxon>Longivirga</taxon>
    </lineage>
</organism>
<dbReference type="SUPFAM" id="SSF48264">
    <property type="entry name" value="Cytochrome P450"/>
    <property type="match status" value="1"/>
</dbReference>
<evidence type="ECO:0000256" key="1">
    <source>
        <dbReference type="ARBA" id="ARBA00010617"/>
    </source>
</evidence>
<dbReference type="RefSeq" id="WP_386763961.1">
    <property type="nucleotide sequence ID" value="NZ_JBHSTI010000003.1"/>
</dbReference>
<proteinExistence type="inferred from homology"/>
<accession>A0ABW1SWX9</accession>
<keyword evidence="4" id="KW-1185">Reference proteome</keyword>
<evidence type="ECO:0000256" key="2">
    <source>
        <dbReference type="RuleBase" id="RU000461"/>
    </source>
</evidence>
<evidence type="ECO:0000313" key="4">
    <source>
        <dbReference type="Proteomes" id="UP001596138"/>
    </source>
</evidence>
<dbReference type="PRINTS" id="PR00359">
    <property type="entry name" value="BP450"/>
</dbReference>
<dbReference type="PANTHER" id="PTHR46696:SF4">
    <property type="entry name" value="BIOTIN BIOSYNTHESIS CYTOCHROME P450"/>
    <property type="match status" value="1"/>
</dbReference>
<sequence>MQPTPVPLDQVDLADLDAFESNQAWGMFDTLRREAPVHWNPEHDGGSGFWSVTRYDDIEMIDKDPETFTSMKFTNLEEPPEEFQELRRSILETDGPRHLSLRKLLMRDFNPAQLRRYEDFLRGLAALTVETALQQEEMDFVDAIAADYPIAVLARLLDTPEEMTPQLISWGNEIVGFSDPEFARVLVNSEEAEKYRHLPFSSPVSQEIFEYGRKLAAERKGGDGEDLVSKLVNRIPEDGIPLSPEHFDNYFLLLVVAGNETTRQAISHSMKALIDNPDQMQWLLDNPDKYPQAIEELLRWASPVYHFRRTATKDVELHGKTIKEGDKVVMWFASGNRDETKFDDPYRLDLSRFPNDHMTFGKGPHTCMGSNLARFEMRIIFETLLPRLVSITQTGDIRRVRSNFVNGIKGFPVRIESKKA</sequence>
<dbReference type="Gene3D" id="1.10.630.10">
    <property type="entry name" value="Cytochrome P450"/>
    <property type="match status" value="1"/>
</dbReference>
<dbReference type="EMBL" id="JBHSTI010000003">
    <property type="protein sequence ID" value="MFC6236912.1"/>
    <property type="molecule type" value="Genomic_DNA"/>
</dbReference>
<dbReference type="Proteomes" id="UP001596138">
    <property type="component" value="Unassembled WGS sequence"/>
</dbReference>
<keyword evidence="2" id="KW-0408">Iron</keyword>
<keyword evidence="2" id="KW-0349">Heme</keyword>
<keyword evidence="2" id="KW-0503">Monooxygenase</keyword>
<dbReference type="InterPro" id="IPR036396">
    <property type="entry name" value="Cyt_P450_sf"/>
</dbReference>
<comment type="similarity">
    <text evidence="1 2">Belongs to the cytochrome P450 family.</text>
</comment>
<reference evidence="4" key="1">
    <citation type="journal article" date="2019" name="Int. J. Syst. Evol. Microbiol.">
        <title>The Global Catalogue of Microorganisms (GCM) 10K type strain sequencing project: providing services to taxonomists for standard genome sequencing and annotation.</title>
        <authorList>
            <consortium name="The Broad Institute Genomics Platform"/>
            <consortium name="The Broad Institute Genome Sequencing Center for Infectious Disease"/>
            <person name="Wu L."/>
            <person name="Ma J."/>
        </authorList>
    </citation>
    <scope>NUCLEOTIDE SEQUENCE [LARGE SCALE GENOMIC DNA]</scope>
    <source>
        <strain evidence="4">CGMCC 4.7317</strain>
    </source>
</reference>
<dbReference type="CDD" id="cd11033">
    <property type="entry name" value="CYP142-like"/>
    <property type="match status" value="1"/>
</dbReference>
<dbReference type="Pfam" id="PF00067">
    <property type="entry name" value="p450"/>
    <property type="match status" value="1"/>
</dbReference>
<name>A0ABW1SWX9_9ACTN</name>
<evidence type="ECO:0000313" key="3">
    <source>
        <dbReference type="EMBL" id="MFC6236912.1"/>
    </source>
</evidence>
<dbReference type="InterPro" id="IPR001128">
    <property type="entry name" value="Cyt_P450"/>
</dbReference>
<keyword evidence="2" id="KW-0479">Metal-binding</keyword>
<protein>
    <submittedName>
        <fullName evidence="3">Cytochrome P450</fullName>
    </submittedName>
</protein>
<dbReference type="InterPro" id="IPR002397">
    <property type="entry name" value="Cyt_P450_B"/>
</dbReference>
<dbReference type="InterPro" id="IPR017972">
    <property type="entry name" value="Cyt_P450_CS"/>
</dbReference>
<comment type="caution">
    <text evidence="3">The sequence shown here is derived from an EMBL/GenBank/DDBJ whole genome shotgun (WGS) entry which is preliminary data.</text>
</comment>